<dbReference type="InterPro" id="IPR052895">
    <property type="entry name" value="HetReg/Transcr_Mod"/>
</dbReference>
<comment type="caution">
    <text evidence="2">The sequence shown here is derived from an EMBL/GenBank/DDBJ whole genome shotgun (WGS) entry which is preliminary data.</text>
</comment>
<keyword evidence="3" id="KW-1185">Reference proteome</keyword>
<reference evidence="2 3" key="1">
    <citation type="submission" date="2017-12" db="EMBL/GenBank/DDBJ databases">
        <title>Comparative genomics of Botrytis spp.</title>
        <authorList>
            <person name="Valero-Jimenez C.A."/>
            <person name="Tapia P."/>
            <person name="Veloso J."/>
            <person name="Silva-Moreno E."/>
            <person name="Staats M."/>
            <person name="Valdes J.H."/>
            <person name="Van Kan J.A.L."/>
        </authorList>
    </citation>
    <scope>NUCLEOTIDE SEQUENCE [LARGE SCALE GENOMIC DNA]</scope>
    <source>
        <strain evidence="2 3">Bt9001</strain>
    </source>
</reference>
<evidence type="ECO:0000313" key="3">
    <source>
        <dbReference type="Proteomes" id="UP000297777"/>
    </source>
</evidence>
<dbReference type="PANTHER" id="PTHR24148">
    <property type="entry name" value="ANKYRIN REPEAT DOMAIN-CONTAINING PROTEIN 39 HOMOLOG-RELATED"/>
    <property type="match status" value="1"/>
</dbReference>
<name>A0A4Z1ED44_9HELO</name>
<evidence type="ECO:0000259" key="1">
    <source>
        <dbReference type="Pfam" id="PF06985"/>
    </source>
</evidence>
<gene>
    <name evidence="2" type="ORF">BTUL_0203g00040</name>
</gene>
<proteinExistence type="predicted"/>
<dbReference type="EMBL" id="PQXH01000203">
    <property type="protein sequence ID" value="TGO08543.1"/>
    <property type="molecule type" value="Genomic_DNA"/>
</dbReference>
<evidence type="ECO:0000313" key="2">
    <source>
        <dbReference type="EMBL" id="TGO08543.1"/>
    </source>
</evidence>
<feature type="domain" description="Heterokaryon incompatibility" evidence="1">
    <location>
        <begin position="55"/>
        <end position="162"/>
    </location>
</feature>
<dbReference type="Pfam" id="PF06985">
    <property type="entry name" value="HET"/>
    <property type="match status" value="1"/>
</dbReference>
<sequence length="213" mass="24063">MSNINYSDEFQYDDLSETDSIRLLILRPGTLGSPIQSDLIHTTLREYRCDIHGNYMALSYVWGDANDTTYIFVDGFRFAVTVNLAAALHDLRDEKRQLRLWADAVCINQTNNVERSQQVGLMKEVYSYAQTTVIYLGALVEQAKSLFELMNQLDPDRTKLLEIAEDAIKDIGLGVSRTSALKRSIRASWATASSLGLSLRGFVGQIYRPERAK</sequence>
<accession>A0A4Z1ED44</accession>
<dbReference type="Proteomes" id="UP000297777">
    <property type="component" value="Unassembled WGS sequence"/>
</dbReference>
<dbReference type="InterPro" id="IPR010730">
    <property type="entry name" value="HET"/>
</dbReference>
<dbReference type="OrthoDB" id="2157530at2759"/>
<dbReference type="PANTHER" id="PTHR24148:SF73">
    <property type="entry name" value="HET DOMAIN PROTEIN (AFU_ORTHOLOGUE AFUA_8G01020)"/>
    <property type="match status" value="1"/>
</dbReference>
<protein>
    <recommendedName>
        <fullName evidence="1">Heterokaryon incompatibility domain-containing protein</fullName>
    </recommendedName>
</protein>
<organism evidence="2 3">
    <name type="scientific">Botrytis tulipae</name>
    <dbReference type="NCBI Taxonomy" id="87230"/>
    <lineage>
        <taxon>Eukaryota</taxon>
        <taxon>Fungi</taxon>
        <taxon>Dikarya</taxon>
        <taxon>Ascomycota</taxon>
        <taxon>Pezizomycotina</taxon>
        <taxon>Leotiomycetes</taxon>
        <taxon>Helotiales</taxon>
        <taxon>Sclerotiniaceae</taxon>
        <taxon>Botrytis</taxon>
    </lineage>
</organism>
<dbReference type="AlphaFoldDB" id="A0A4Z1ED44"/>